<evidence type="ECO:0000313" key="1">
    <source>
        <dbReference type="EMBL" id="RUS87371.1"/>
    </source>
</evidence>
<organism evidence="1 2">
    <name type="scientific">Elysia chlorotica</name>
    <name type="common">Eastern emerald elysia</name>
    <name type="synonym">Sea slug</name>
    <dbReference type="NCBI Taxonomy" id="188477"/>
    <lineage>
        <taxon>Eukaryota</taxon>
        <taxon>Metazoa</taxon>
        <taxon>Spiralia</taxon>
        <taxon>Lophotrochozoa</taxon>
        <taxon>Mollusca</taxon>
        <taxon>Gastropoda</taxon>
        <taxon>Heterobranchia</taxon>
        <taxon>Euthyneura</taxon>
        <taxon>Panpulmonata</taxon>
        <taxon>Sacoglossa</taxon>
        <taxon>Placobranchoidea</taxon>
        <taxon>Plakobranchidae</taxon>
        <taxon>Elysia</taxon>
    </lineage>
</organism>
<protein>
    <submittedName>
        <fullName evidence="1">Uncharacterized protein</fullName>
    </submittedName>
</protein>
<comment type="caution">
    <text evidence="1">The sequence shown here is derived from an EMBL/GenBank/DDBJ whole genome shotgun (WGS) entry which is preliminary data.</text>
</comment>
<sequence length="104" mass="11864">ALHRIYEESPTCAGNKSVQQRFIDNEEVCISRFEIPNLDETDSANCGPFKNLRNCDRNFVRSLCGDLYGWFSDRLWLAIAKVYFPICVSDLESDQQPFPPSPAS</sequence>
<proteinExistence type="predicted"/>
<keyword evidence="2" id="KW-1185">Reference proteome</keyword>
<dbReference type="AlphaFoldDB" id="A0A433U0J9"/>
<evidence type="ECO:0000313" key="2">
    <source>
        <dbReference type="Proteomes" id="UP000271974"/>
    </source>
</evidence>
<feature type="non-terminal residue" evidence="1">
    <location>
        <position position="1"/>
    </location>
</feature>
<name>A0A433U0J9_ELYCH</name>
<dbReference type="EMBL" id="RQTK01000112">
    <property type="protein sequence ID" value="RUS87371.1"/>
    <property type="molecule type" value="Genomic_DNA"/>
</dbReference>
<dbReference type="OrthoDB" id="6207867at2759"/>
<reference evidence="1 2" key="1">
    <citation type="submission" date="2019-01" db="EMBL/GenBank/DDBJ databases">
        <title>A draft genome assembly of the solar-powered sea slug Elysia chlorotica.</title>
        <authorList>
            <person name="Cai H."/>
            <person name="Li Q."/>
            <person name="Fang X."/>
            <person name="Li J."/>
            <person name="Curtis N.E."/>
            <person name="Altenburger A."/>
            <person name="Shibata T."/>
            <person name="Feng M."/>
            <person name="Maeda T."/>
            <person name="Schwartz J.A."/>
            <person name="Shigenobu S."/>
            <person name="Lundholm N."/>
            <person name="Nishiyama T."/>
            <person name="Yang H."/>
            <person name="Hasebe M."/>
            <person name="Li S."/>
            <person name="Pierce S.K."/>
            <person name="Wang J."/>
        </authorList>
    </citation>
    <scope>NUCLEOTIDE SEQUENCE [LARGE SCALE GENOMIC DNA]</scope>
    <source>
        <strain evidence="1">EC2010</strain>
        <tissue evidence="1">Whole organism of an adult</tissue>
    </source>
</reference>
<dbReference type="Proteomes" id="UP000271974">
    <property type="component" value="Unassembled WGS sequence"/>
</dbReference>
<accession>A0A433U0J9</accession>
<gene>
    <name evidence="1" type="ORF">EGW08_004825</name>
</gene>